<feature type="transmembrane region" description="Helical" evidence="1">
    <location>
        <begin position="206"/>
        <end position="224"/>
    </location>
</feature>
<reference evidence="2" key="1">
    <citation type="submission" date="2022-10" db="EMBL/GenBank/DDBJ databases">
        <title>The WGS of Solirubrobacter sp. CPCC 204708.</title>
        <authorList>
            <person name="Jiang Z."/>
        </authorList>
    </citation>
    <scope>NUCLEOTIDE SEQUENCE</scope>
    <source>
        <strain evidence="2">CPCC 204708</strain>
    </source>
</reference>
<protein>
    <recommendedName>
        <fullName evidence="4">Glycosyltransferase RgtA/B/C/D-like domain-containing protein</fullName>
    </recommendedName>
</protein>
<keyword evidence="3" id="KW-1185">Reference proteome</keyword>
<keyword evidence="1" id="KW-0812">Transmembrane</keyword>
<gene>
    <name evidence="2" type="ORF">OJ962_09840</name>
</gene>
<evidence type="ECO:0008006" key="4">
    <source>
        <dbReference type="Google" id="ProtNLM"/>
    </source>
</evidence>
<feature type="transmembrane region" description="Helical" evidence="1">
    <location>
        <begin position="169"/>
        <end position="194"/>
    </location>
</feature>
<feature type="transmembrane region" description="Helical" evidence="1">
    <location>
        <begin position="90"/>
        <end position="111"/>
    </location>
</feature>
<keyword evidence="1" id="KW-1133">Transmembrane helix</keyword>
<dbReference type="RefSeq" id="WP_202952935.1">
    <property type="nucleotide sequence ID" value="NZ_JAPCID010000011.1"/>
</dbReference>
<accession>A0ABT4RGX5</accession>
<feature type="transmembrane region" description="Helical" evidence="1">
    <location>
        <begin position="343"/>
        <end position="362"/>
    </location>
</feature>
<comment type="caution">
    <text evidence="2">The sequence shown here is derived from an EMBL/GenBank/DDBJ whole genome shotgun (WGS) entry which is preliminary data.</text>
</comment>
<organism evidence="2 3">
    <name type="scientific">Solirubrobacter deserti</name>
    <dbReference type="NCBI Taxonomy" id="2282478"/>
    <lineage>
        <taxon>Bacteria</taxon>
        <taxon>Bacillati</taxon>
        <taxon>Actinomycetota</taxon>
        <taxon>Thermoleophilia</taxon>
        <taxon>Solirubrobacterales</taxon>
        <taxon>Solirubrobacteraceae</taxon>
        <taxon>Solirubrobacter</taxon>
    </lineage>
</organism>
<evidence type="ECO:0000313" key="2">
    <source>
        <dbReference type="EMBL" id="MDA0137799.1"/>
    </source>
</evidence>
<evidence type="ECO:0000256" key="1">
    <source>
        <dbReference type="SAM" id="Phobius"/>
    </source>
</evidence>
<evidence type="ECO:0000313" key="3">
    <source>
        <dbReference type="Proteomes" id="UP001147700"/>
    </source>
</evidence>
<feature type="transmembrane region" description="Helical" evidence="1">
    <location>
        <begin position="256"/>
        <end position="279"/>
    </location>
</feature>
<dbReference type="Proteomes" id="UP001147700">
    <property type="component" value="Unassembled WGS sequence"/>
</dbReference>
<sequence length="486" mass="50998">MSTIPWLIPLAPSRRFALSAPACALALVTAAGLAVFLAYPTYPAYDSLYALLWARELLDGTTPGFDGYRTPTQHPLLLPVGLLLVPFGDAGARLFIALCFAGLVALVAAVYRLGKLAAGPVGGFVAAGLLLSRFNFGLLASKGYLDVPYCAFVAWAMALEAERPRRGGAVWWLLGLAGLLRPEAWLLAGLYGLWIGRGGLIRRAQAALPALAAPAIWMALDLAVTGDPLFSIRHTDALAAELQREIPLGEIPHMTLFLLTEILKLPVLLLAGIGVVLALRARAVPLAVPAAVALVTLASYLVIATGGLAGVYRYLLLTGIGGVLFAAFALAGWARLPASRMRTVWMSVAIFAAVVGGAYTAARLSGPGLVRALNERPELRAELHGLLARPEVAAAAACGPITVPNHKLLPEIRWALDAPASGVRARSDRTFDATGPGLALAVRPPHDESAALNVYEVPADGTAIAAAPAGHALIARTERFEAWGRC</sequence>
<proteinExistence type="predicted"/>
<feature type="transmembrane region" description="Helical" evidence="1">
    <location>
        <begin position="286"/>
        <end position="308"/>
    </location>
</feature>
<dbReference type="EMBL" id="JAPCID010000011">
    <property type="protein sequence ID" value="MDA0137799.1"/>
    <property type="molecule type" value="Genomic_DNA"/>
</dbReference>
<feature type="transmembrane region" description="Helical" evidence="1">
    <location>
        <begin position="16"/>
        <end position="39"/>
    </location>
</feature>
<name>A0ABT4RGX5_9ACTN</name>
<feature type="transmembrane region" description="Helical" evidence="1">
    <location>
        <begin position="314"/>
        <end position="336"/>
    </location>
</feature>
<keyword evidence="1" id="KW-0472">Membrane</keyword>